<dbReference type="GO" id="GO:0004560">
    <property type="term" value="F:alpha-L-fucosidase activity"/>
    <property type="evidence" value="ECO:0007669"/>
    <property type="project" value="InterPro"/>
</dbReference>
<keyword evidence="5" id="KW-0378">Hydrolase</keyword>
<dbReference type="GO" id="GO:0016139">
    <property type="term" value="P:glycoside catabolic process"/>
    <property type="evidence" value="ECO:0007669"/>
    <property type="project" value="TreeGrafter"/>
</dbReference>
<feature type="domain" description="Alpha-L-fucosidase C-terminal" evidence="8">
    <location>
        <begin position="437"/>
        <end position="515"/>
    </location>
</feature>
<dbReference type="Pfam" id="PF16757">
    <property type="entry name" value="Fucosidase_C"/>
    <property type="match status" value="1"/>
</dbReference>
<dbReference type="Proteomes" id="UP000515312">
    <property type="component" value="Chromosome"/>
</dbReference>
<evidence type="ECO:0000256" key="5">
    <source>
        <dbReference type="ARBA" id="ARBA00022801"/>
    </source>
</evidence>
<evidence type="ECO:0000256" key="4">
    <source>
        <dbReference type="ARBA" id="ARBA00022729"/>
    </source>
</evidence>
<accession>A0A7G8BR72</accession>
<evidence type="ECO:0000256" key="6">
    <source>
        <dbReference type="ARBA" id="ARBA00023295"/>
    </source>
</evidence>
<proteinExistence type="inferred from homology"/>
<dbReference type="SMART" id="SM00812">
    <property type="entry name" value="Alpha_L_fucos"/>
    <property type="match status" value="1"/>
</dbReference>
<dbReference type="EMBL" id="CP060394">
    <property type="protein sequence ID" value="QNI35042.1"/>
    <property type="molecule type" value="Genomic_DNA"/>
</dbReference>
<dbReference type="KEGG" id="adin:H7849_17005"/>
<dbReference type="SUPFAM" id="SSF51445">
    <property type="entry name" value="(Trans)glycosidases"/>
    <property type="match status" value="1"/>
</dbReference>
<dbReference type="GO" id="GO:0005764">
    <property type="term" value="C:lysosome"/>
    <property type="evidence" value="ECO:0007669"/>
    <property type="project" value="TreeGrafter"/>
</dbReference>
<protein>
    <recommendedName>
        <fullName evidence="3">alpha-L-fucosidase</fullName>
        <ecNumber evidence="3">3.2.1.51</ecNumber>
    </recommendedName>
</protein>
<organism evidence="9 10">
    <name type="scientific">Alloacidobacterium dinghuense</name>
    <dbReference type="NCBI Taxonomy" id="2763107"/>
    <lineage>
        <taxon>Bacteria</taxon>
        <taxon>Pseudomonadati</taxon>
        <taxon>Acidobacteriota</taxon>
        <taxon>Terriglobia</taxon>
        <taxon>Terriglobales</taxon>
        <taxon>Acidobacteriaceae</taxon>
        <taxon>Alloacidobacterium</taxon>
    </lineage>
</organism>
<evidence type="ECO:0000256" key="2">
    <source>
        <dbReference type="ARBA" id="ARBA00007951"/>
    </source>
</evidence>
<keyword evidence="4" id="KW-0732">Signal</keyword>
<dbReference type="PANTHER" id="PTHR10030">
    <property type="entry name" value="ALPHA-L-FUCOSIDASE"/>
    <property type="match status" value="1"/>
</dbReference>
<name>A0A7G8BR72_9BACT</name>
<feature type="domain" description="Glycoside hydrolase family 29 N-terminal" evidence="7">
    <location>
        <begin position="45"/>
        <end position="405"/>
    </location>
</feature>
<evidence type="ECO:0000256" key="3">
    <source>
        <dbReference type="ARBA" id="ARBA00012662"/>
    </source>
</evidence>
<evidence type="ECO:0000259" key="7">
    <source>
        <dbReference type="Pfam" id="PF01120"/>
    </source>
</evidence>
<dbReference type="PRINTS" id="PR00741">
    <property type="entry name" value="GLHYDRLASE29"/>
</dbReference>
<dbReference type="InterPro" id="IPR017853">
    <property type="entry name" value="GH"/>
</dbReference>
<reference evidence="9 10" key="1">
    <citation type="submission" date="2020-08" db="EMBL/GenBank/DDBJ databases">
        <title>Edaphobacter telluris sp. nov. and Acidobacterium dinghuensis sp. nov., two acidobacteria isolated from forest soil.</title>
        <authorList>
            <person name="Fu J."/>
            <person name="Qiu L."/>
        </authorList>
    </citation>
    <scope>NUCLEOTIDE SEQUENCE [LARGE SCALE GENOMIC DNA]</scope>
    <source>
        <strain evidence="9">4Y35</strain>
    </source>
</reference>
<dbReference type="GO" id="GO:0006004">
    <property type="term" value="P:fucose metabolic process"/>
    <property type="evidence" value="ECO:0007669"/>
    <property type="project" value="InterPro"/>
</dbReference>
<evidence type="ECO:0000313" key="9">
    <source>
        <dbReference type="EMBL" id="QNI35042.1"/>
    </source>
</evidence>
<keyword evidence="10" id="KW-1185">Reference proteome</keyword>
<evidence type="ECO:0000313" key="10">
    <source>
        <dbReference type="Proteomes" id="UP000515312"/>
    </source>
</evidence>
<dbReference type="Gene3D" id="2.60.40.1180">
    <property type="entry name" value="Golgi alpha-mannosidase II"/>
    <property type="match status" value="1"/>
</dbReference>
<dbReference type="FunFam" id="3.20.20.80:FF:000158">
    <property type="entry name" value="Exported alpha-L-fucosidase"/>
    <property type="match status" value="1"/>
</dbReference>
<gene>
    <name evidence="9" type="ORF">H7849_17005</name>
</gene>
<dbReference type="PANTHER" id="PTHR10030:SF37">
    <property type="entry name" value="ALPHA-L-FUCOSIDASE-RELATED"/>
    <property type="match status" value="1"/>
</dbReference>
<dbReference type="AlphaFoldDB" id="A0A7G8BR72"/>
<sequence length="520" mass="58105">MRVVVWGLVASCGLGAVAQQPNADDIVWQKSVAKYDKQRAAVLATVDKDAHEGPFQPNWGSLKEYKIPDWYQDAKFGIFIHWGVYSVPAFGSEWYPRNSYRQGTPDFKHQVETYGPQTKFGYKDFIPEFKAQDFDAKAWAALFKESGAKYVIPVAEHHDGFQMYSSDLSDWCAAKMGPKRDIIGELRTAILAEGIHFGASSHRAEHYWFMNGGRQFPSDVQDPKYASLYGPAHVGPDPDKDQTGHPDTAYLNDWLARSGEIVERYHPELMYFDWWVEQDTFQPYLQRFAAFYYNQAAKAGQQVVLFRKNNAFPDGTTVLDIERGQLDKIREQHWQTDTSVSQQSWGYIKGDTYKTPESIVWQLIDIVSKNGNLLLNIGPKSDGTIPDEAQSILKHTGAWLKVNGEAIYGTRPWTTYGEGPTKVVAGSFNDSETKPYTAQDIRFTTKGKTLYAIALGWPSDGKLVIQSLGSGSGVKVGSVALLGSSETVHFTQESDGLHLDVPGQAPGDYAYSFKISPAGE</sequence>
<dbReference type="EC" id="3.2.1.51" evidence="3"/>
<comment type="similarity">
    <text evidence="2">Belongs to the glycosyl hydrolase 29 family.</text>
</comment>
<evidence type="ECO:0000259" key="8">
    <source>
        <dbReference type="Pfam" id="PF16757"/>
    </source>
</evidence>
<evidence type="ECO:0000256" key="1">
    <source>
        <dbReference type="ARBA" id="ARBA00004071"/>
    </source>
</evidence>
<dbReference type="InterPro" id="IPR016286">
    <property type="entry name" value="FUC_metazoa-typ"/>
</dbReference>
<dbReference type="Gene3D" id="3.20.20.80">
    <property type="entry name" value="Glycosidases"/>
    <property type="match status" value="1"/>
</dbReference>
<dbReference type="InterPro" id="IPR013780">
    <property type="entry name" value="Glyco_hydro_b"/>
</dbReference>
<dbReference type="PIRSF" id="PIRSF001092">
    <property type="entry name" value="Alpha-L-fucosidase"/>
    <property type="match status" value="1"/>
</dbReference>
<dbReference type="InterPro" id="IPR031919">
    <property type="entry name" value="Fucosidase_C"/>
</dbReference>
<dbReference type="InterPro" id="IPR057739">
    <property type="entry name" value="Glyco_hydro_29_N"/>
</dbReference>
<comment type="function">
    <text evidence="1">Alpha-L-fucosidase is responsible for hydrolyzing the alpha-1,6-linked fucose joined to the reducing-end N-acetylglucosamine of the carbohydrate moieties of glycoproteins.</text>
</comment>
<keyword evidence="6" id="KW-0326">Glycosidase</keyword>
<dbReference type="InterPro" id="IPR000933">
    <property type="entry name" value="Glyco_hydro_29"/>
</dbReference>
<dbReference type="Pfam" id="PF01120">
    <property type="entry name" value="Alpha_L_fucos"/>
    <property type="match status" value="1"/>
</dbReference>